<dbReference type="GO" id="GO:0003677">
    <property type="term" value="F:DNA binding"/>
    <property type="evidence" value="ECO:0007669"/>
    <property type="project" value="InterPro"/>
</dbReference>
<reference evidence="8 9" key="1">
    <citation type="journal article" date="2009" name="Stand. Genomic Sci.">
        <title>Complete genome sequence of Pirellula staleyi type strain (ATCC 27377).</title>
        <authorList>
            <person name="Clum A."/>
            <person name="Tindall B.J."/>
            <person name="Sikorski J."/>
            <person name="Ivanova N."/>
            <person name="Mavrommatis K."/>
            <person name="Lucas S."/>
            <person name="Glavina del Rio T."/>
            <person name="Nolan M."/>
            <person name="Chen F."/>
            <person name="Tice H."/>
            <person name="Pitluck S."/>
            <person name="Cheng J.F."/>
            <person name="Chertkov O."/>
            <person name="Brettin T."/>
            <person name="Han C."/>
            <person name="Detter J.C."/>
            <person name="Kuske C."/>
            <person name="Bruce D."/>
            <person name="Goodwin L."/>
            <person name="Ovchinikova G."/>
            <person name="Pati A."/>
            <person name="Mikhailova N."/>
            <person name="Chen A."/>
            <person name="Palaniappan K."/>
            <person name="Land M."/>
            <person name="Hauser L."/>
            <person name="Chang Y.J."/>
            <person name="Jeffries C.D."/>
            <person name="Chain P."/>
            <person name="Rohde M."/>
            <person name="Goker M."/>
            <person name="Bristow J."/>
            <person name="Eisen J.A."/>
            <person name="Markowitz V."/>
            <person name="Hugenholtz P."/>
            <person name="Kyrpides N.C."/>
            <person name="Klenk H.P."/>
            <person name="Lapidus A."/>
        </authorList>
    </citation>
    <scope>NUCLEOTIDE SEQUENCE [LARGE SCALE GENOMIC DNA]</scope>
    <source>
        <strain evidence="9">ATCC 27377 / DSM 6068 / ICPB 4128</strain>
    </source>
</reference>
<dbReference type="Gene3D" id="1.20.272.10">
    <property type="match status" value="1"/>
</dbReference>
<dbReference type="eggNOG" id="COG1466">
    <property type="taxonomic scope" value="Bacteria"/>
</dbReference>
<comment type="similarity">
    <text evidence="6">Belongs to the DNA polymerase HolA subunit family.</text>
</comment>
<dbReference type="PANTHER" id="PTHR34388">
    <property type="entry name" value="DNA POLYMERASE III SUBUNIT DELTA"/>
    <property type="match status" value="1"/>
</dbReference>
<sequence length="370" mass="40501">MSRTITAFDFLAPGQKPASLSGICALFGDERFLRQLVLAKLVKLVTDSSGDDLYTKVDVSERPIAWRDIADELSTANLFGGGGARLVVLESADSWVSAHRAELEDWAAKSKPQGLLVLVVDEWPSNTRLYKAMDQSHLQVDCRLPQKAVGKNKVTDEGAICRWVVERAKSVYGIGLSQHASEKLLELTGPSMGMLDQDLAKLSLLAGGDGRVGVELVESAVGGWRAQSNWDLIDAALEGRAADAISQLEKLLHSGEHPLAIFGSLSWSLRRFAQAARHYQDAEDSGRRIQLREALTEAGFKEWPQGAMQKAEQRLIALGRKRAIALGQWLLEIDASLKGSHSHEDRARLLLESLFVRMARQNSAGSPARS</sequence>
<keyword evidence="2" id="KW-0808">Transferase</keyword>
<evidence type="ECO:0000256" key="2">
    <source>
        <dbReference type="ARBA" id="ARBA00022679"/>
    </source>
</evidence>
<dbReference type="SUPFAM" id="SSF52540">
    <property type="entry name" value="P-loop containing nucleoside triphosphate hydrolases"/>
    <property type="match status" value="1"/>
</dbReference>
<proteinExistence type="inferred from homology"/>
<dbReference type="KEGG" id="psl:Psta_3122"/>
<dbReference type="GO" id="GO:0003887">
    <property type="term" value="F:DNA-directed DNA polymerase activity"/>
    <property type="evidence" value="ECO:0007669"/>
    <property type="project" value="UniProtKB-KW"/>
</dbReference>
<dbReference type="InterPro" id="IPR008921">
    <property type="entry name" value="DNA_pol3_clamp-load_cplx_C"/>
</dbReference>
<name>D2QWI3_PIRSD</name>
<dbReference type="Proteomes" id="UP000001887">
    <property type="component" value="Chromosome"/>
</dbReference>
<keyword evidence="3" id="KW-0548">Nucleotidyltransferase</keyword>
<evidence type="ECO:0000313" key="9">
    <source>
        <dbReference type="Proteomes" id="UP000001887"/>
    </source>
</evidence>
<comment type="catalytic activity">
    <reaction evidence="7">
        <text>DNA(n) + a 2'-deoxyribonucleoside 5'-triphosphate = DNA(n+1) + diphosphate</text>
        <dbReference type="Rhea" id="RHEA:22508"/>
        <dbReference type="Rhea" id="RHEA-COMP:17339"/>
        <dbReference type="Rhea" id="RHEA-COMP:17340"/>
        <dbReference type="ChEBI" id="CHEBI:33019"/>
        <dbReference type="ChEBI" id="CHEBI:61560"/>
        <dbReference type="ChEBI" id="CHEBI:173112"/>
        <dbReference type="EC" id="2.7.7.7"/>
    </reaction>
</comment>
<dbReference type="EC" id="2.7.7.7" evidence="1"/>
<protein>
    <recommendedName>
        <fullName evidence="1">DNA-directed DNA polymerase</fullName>
        <ecNumber evidence="1">2.7.7.7</ecNumber>
    </recommendedName>
</protein>
<evidence type="ECO:0000256" key="6">
    <source>
        <dbReference type="ARBA" id="ARBA00034754"/>
    </source>
</evidence>
<dbReference type="Gene3D" id="3.40.50.300">
    <property type="entry name" value="P-loop containing nucleotide triphosphate hydrolases"/>
    <property type="match status" value="1"/>
</dbReference>
<evidence type="ECO:0000256" key="7">
    <source>
        <dbReference type="ARBA" id="ARBA00049244"/>
    </source>
</evidence>
<dbReference type="NCBIfam" id="TIGR01128">
    <property type="entry name" value="holA"/>
    <property type="match status" value="1"/>
</dbReference>
<dbReference type="GO" id="GO:0006261">
    <property type="term" value="P:DNA-templated DNA replication"/>
    <property type="evidence" value="ECO:0007669"/>
    <property type="project" value="TreeGrafter"/>
</dbReference>
<evidence type="ECO:0000256" key="4">
    <source>
        <dbReference type="ARBA" id="ARBA00022705"/>
    </source>
</evidence>
<organism evidence="8 9">
    <name type="scientific">Pirellula staleyi (strain ATCC 27377 / DSM 6068 / ICPB 4128)</name>
    <name type="common">Pirella staleyi</name>
    <dbReference type="NCBI Taxonomy" id="530564"/>
    <lineage>
        <taxon>Bacteria</taxon>
        <taxon>Pseudomonadati</taxon>
        <taxon>Planctomycetota</taxon>
        <taxon>Planctomycetia</taxon>
        <taxon>Pirellulales</taxon>
        <taxon>Pirellulaceae</taxon>
        <taxon>Pirellula</taxon>
    </lineage>
</organism>
<dbReference type="HOGENOM" id="CLU_044694_1_0_0"/>
<accession>D2QWI3</accession>
<keyword evidence="9" id="KW-1185">Reference proteome</keyword>
<keyword evidence="4" id="KW-0235">DNA replication</keyword>
<dbReference type="GO" id="GO:0009360">
    <property type="term" value="C:DNA polymerase III complex"/>
    <property type="evidence" value="ECO:0007669"/>
    <property type="project" value="TreeGrafter"/>
</dbReference>
<evidence type="ECO:0000256" key="3">
    <source>
        <dbReference type="ARBA" id="ARBA00022695"/>
    </source>
</evidence>
<dbReference type="SUPFAM" id="SSF48019">
    <property type="entry name" value="post-AAA+ oligomerization domain-like"/>
    <property type="match status" value="1"/>
</dbReference>
<evidence type="ECO:0000313" key="8">
    <source>
        <dbReference type="EMBL" id="ADB17786.1"/>
    </source>
</evidence>
<keyword evidence="5" id="KW-0239">DNA-directed DNA polymerase</keyword>
<evidence type="ECO:0000256" key="1">
    <source>
        <dbReference type="ARBA" id="ARBA00012417"/>
    </source>
</evidence>
<dbReference type="PANTHER" id="PTHR34388:SF1">
    <property type="entry name" value="DNA POLYMERASE III SUBUNIT DELTA"/>
    <property type="match status" value="1"/>
</dbReference>
<dbReference type="EMBL" id="CP001848">
    <property type="protein sequence ID" value="ADB17786.1"/>
    <property type="molecule type" value="Genomic_DNA"/>
</dbReference>
<dbReference type="InterPro" id="IPR027417">
    <property type="entry name" value="P-loop_NTPase"/>
</dbReference>
<dbReference type="OrthoDB" id="269621at2"/>
<evidence type="ECO:0000256" key="5">
    <source>
        <dbReference type="ARBA" id="ARBA00022932"/>
    </source>
</evidence>
<dbReference type="InterPro" id="IPR005790">
    <property type="entry name" value="DNA_polIII_delta"/>
</dbReference>
<dbReference type="Gene3D" id="1.10.8.60">
    <property type="match status" value="1"/>
</dbReference>
<dbReference type="AlphaFoldDB" id="D2QWI3"/>
<dbReference type="STRING" id="530564.Psta_3122"/>
<gene>
    <name evidence="8" type="ordered locus">Psta_3122</name>
</gene>